<gene>
    <name evidence="1" type="ORF">LCGC14_2634880</name>
</gene>
<sequence>MTLFALVSLPNNILSSVISKQYNNPNKVKGRRIDRQNRRKGIVRKLSKTELTLQGLD</sequence>
<evidence type="ECO:0000313" key="1">
    <source>
        <dbReference type="EMBL" id="KKK99223.1"/>
    </source>
</evidence>
<reference evidence="1" key="1">
    <citation type="journal article" date="2015" name="Nature">
        <title>Complex archaea that bridge the gap between prokaryotes and eukaryotes.</title>
        <authorList>
            <person name="Spang A."/>
            <person name="Saw J.H."/>
            <person name="Jorgensen S.L."/>
            <person name="Zaremba-Niedzwiedzka K."/>
            <person name="Martijn J."/>
            <person name="Lind A.E."/>
            <person name="van Eijk R."/>
            <person name="Schleper C."/>
            <person name="Guy L."/>
            <person name="Ettema T.J."/>
        </authorList>
    </citation>
    <scope>NUCLEOTIDE SEQUENCE</scope>
</reference>
<name>A0A0F8ZZD7_9ZZZZ</name>
<dbReference type="AlphaFoldDB" id="A0A0F8ZZD7"/>
<accession>A0A0F8ZZD7</accession>
<dbReference type="EMBL" id="LAZR01045293">
    <property type="protein sequence ID" value="KKK99223.1"/>
    <property type="molecule type" value="Genomic_DNA"/>
</dbReference>
<organism evidence="1">
    <name type="scientific">marine sediment metagenome</name>
    <dbReference type="NCBI Taxonomy" id="412755"/>
    <lineage>
        <taxon>unclassified sequences</taxon>
        <taxon>metagenomes</taxon>
        <taxon>ecological metagenomes</taxon>
    </lineage>
</organism>
<proteinExistence type="predicted"/>
<protein>
    <submittedName>
        <fullName evidence="1">Uncharacterized protein</fullName>
    </submittedName>
</protein>
<feature type="non-terminal residue" evidence="1">
    <location>
        <position position="57"/>
    </location>
</feature>
<comment type="caution">
    <text evidence="1">The sequence shown here is derived from an EMBL/GenBank/DDBJ whole genome shotgun (WGS) entry which is preliminary data.</text>
</comment>